<comment type="caution">
    <text evidence="6">The sequence shown here is derived from an EMBL/GenBank/DDBJ whole genome shotgun (WGS) entry which is preliminary data.</text>
</comment>
<dbReference type="Pfam" id="PF03462">
    <property type="entry name" value="PCRF"/>
    <property type="match status" value="1"/>
</dbReference>
<dbReference type="PROSITE" id="PS00745">
    <property type="entry name" value="RF_PROK_I"/>
    <property type="match status" value="1"/>
</dbReference>
<dbReference type="SUPFAM" id="SSF75620">
    <property type="entry name" value="Release factor"/>
    <property type="match status" value="1"/>
</dbReference>
<evidence type="ECO:0000313" key="6">
    <source>
        <dbReference type="EMBL" id="PIP21485.1"/>
    </source>
</evidence>
<dbReference type="FunFam" id="3.30.160.20:FF:000004">
    <property type="entry name" value="Peptide chain release factor 1"/>
    <property type="match status" value="1"/>
</dbReference>
<dbReference type="Gene3D" id="3.30.70.1660">
    <property type="match status" value="1"/>
</dbReference>
<name>A0A2G9YQI1_9BACT</name>
<dbReference type="InterPro" id="IPR000352">
    <property type="entry name" value="Pep_chain_release_fac_I"/>
</dbReference>
<dbReference type="Proteomes" id="UP000231567">
    <property type="component" value="Unassembled WGS sequence"/>
</dbReference>
<evidence type="ECO:0000256" key="2">
    <source>
        <dbReference type="ARBA" id="ARBA00010835"/>
    </source>
</evidence>
<dbReference type="PANTHER" id="PTHR43804">
    <property type="entry name" value="LD18447P"/>
    <property type="match status" value="1"/>
</dbReference>
<feature type="domain" description="Prokaryotic-type class I peptide chain release factors" evidence="5">
    <location>
        <begin position="166"/>
        <end position="182"/>
    </location>
</feature>
<comment type="function">
    <text evidence="1">Peptide chain release factor 1 directs the termination of translation in response to the peptide chain termination codons UAG and UAA.</text>
</comment>
<organism evidence="6 7">
    <name type="scientific">Candidatus Nealsonbacteria bacterium CG23_combo_of_CG06-09_8_20_14_all_40_13</name>
    <dbReference type="NCBI Taxonomy" id="1974724"/>
    <lineage>
        <taxon>Bacteria</taxon>
        <taxon>Candidatus Nealsoniibacteriota</taxon>
    </lineage>
</organism>
<evidence type="ECO:0000256" key="3">
    <source>
        <dbReference type="ARBA" id="ARBA00022481"/>
    </source>
</evidence>
<dbReference type="Gene3D" id="3.30.160.20">
    <property type="match status" value="1"/>
</dbReference>
<dbReference type="SMART" id="SM00937">
    <property type="entry name" value="PCRF"/>
    <property type="match status" value="1"/>
</dbReference>
<reference evidence="6 7" key="1">
    <citation type="submission" date="2017-09" db="EMBL/GenBank/DDBJ databases">
        <title>Depth-based differentiation of microbial function through sediment-hosted aquifers and enrichment of novel symbionts in the deep terrestrial subsurface.</title>
        <authorList>
            <person name="Probst A.J."/>
            <person name="Ladd B."/>
            <person name="Jarett J.K."/>
            <person name="Geller-Mcgrath D.E."/>
            <person name="Sieber C.M."/>
            <person name="Emerson J.B."/>
            <person name="Anantharaman K."/>
            <person name="Thomas B.C."/>
            <person name="Malmstrom R."/>
            <person name="Stieglmeier M."/>
            <person name="Klingl A."/>
            <person name="Woyke T."/>
            <person name="Ryan C.M."/>
            <person name="Banfield J.F."/>
        </authorList>
    </citation>
    <scope>NUCLEOTIDE SEQUENCE [LARGE SCALE GENOMIC DNA]</scope>
    <source>
        <strain evidence="6">CG23_combo_of_CG06-09_8_20_14_all_40_13</strain>
    </source>
</reference>
<dbReference type="GO" id="GO:0005737">
    <property type="term" value="C:cytoplasm"/>
    <property type="evidence" value="ECO:0007669"/>
    <property type="project" value="UniProtKB-ARBA"/>
</dbReference>
<dbReference type="InterPro" id="IPR005139">
    <property type="entry name" value="PCRF"/>
</dbReference>
<comment type="similarity">
    <text evidence="2">Belongs to the prokaryotic/mitochondrial release factor family.</text>
</comment>
<evidence type="ECO:0000259" key="5">
    <source>
        <dbReference type="PROSITE" id="PS00745"/>
    </source>
</evidence>
<dbReference type="GO" id="GO:0003747">
    <property type="term" value="F:translation release factor activity"/>
    <property type="evidence" value="ECO:0007669"/>
    <property type="project" value="InterPro"/>
</dbReference>
<dbReference type="InterPro" id="IPR045853">
    <property type="entry name" value="Pep_chain_release_fac_I_sf"/>
</dbReference>
<evidence type="ECO:0000256" key="4">
    <source>
        <dbReference type="ARBA" id="ARBA00022917"/>
    </source>
</evidence>
<accession>A0A2G9YQI1</accession>
<dbReference type="PANTHER" id="PTHR43804:SF7">
    <property type="entry name" value="LD18447P"/>
    <property type="match status" value="1"/>
</dbReference>
<dbReference type="AlphaFoldDB" id="A0A2G9YQI1"/>
<sequence>MAIQNLQQQLAEAKLLSQDANPAIRKMALQEVGYLELALKNDNSSSIENAILEIRAAAGGDEAEIFAAELLRMYTKYAQQQGWKVESLDTNKTSLDGIKQATVRIVGSAVYSKLAFEGGAHRVQRIPKTEKRGRIHTSVATVAVLPEINKTEVEIKPEDMRVDVYRSSGHGGQSVNTTDSAVRITHISSGIVVTCQDERSQIKNRQSALMVLRAKLWQLKEQKSKQKEGHLRLSQIGSGERSDKIRTYNFPQDRLTDHRIGKSWSKLEKILNGDLDPIISAILQPQKKS</sequence>
<evidence type="ECO:0000256" key="1">
    <source>
        <dbReference type="ARBA" id="ARBA00002986"/>
    </source>
</evidence>
<keyword evidence="3" id="KW-0488">Methylation</keyword>
<proteinExistence type="inferred from homology"/>
<dbReference type="EMBL" id="PCRM01000037">
    <property type="protein sequence ID" value="PIP21485.1"/>
    <property type="molecule type" value="Genomic_DNA"/>
</dbReference>
<dbReference type="InterPro" id="IPR050057">
    <property type="entry name" value="Prokaryotic/Mito_RF"/>
</dbReference>
<dbReference type="Pfam" id="PF00472">
    <property type="entry name" value="RF-1"/>
    <property type="match status" value="1"/>
</dbReference>
<keyword evidence="4" id="KW-0648">Protein biosynthesis</keyword>
<protein>
    <submittedName>
        <fullName evidence="6">Peptide chain release factor 1</fullName>
    </submittedName>
</protein>
<dbReference type="FunFam" id="3.30.70.1660:FF:000002">
    <property type="entry name" value="Peptide chain release factor 1"/>
    <property type="match status" value="1"/>
</dbReference>
<evidence type="ECO:0000313" key="7">
    <source>
        <dbReference type="Proteomes" id="UP000231567"/>
    </source>
</evidence>
<gene>
    <name evidence="6" type="ORF">COX39_02735</name>
</gene>